<dbReference type="EMBL" id="NIVC01003251">
    <property type="protein sequence ID" value="PAA52385.1"/>
    <property type="molecule type" value="Genomic_DNA"/>
</dbReference>
<evidence type="ECO:0000256" key="1">
    <source>
        <dbReference type="PROSITE-ProRule" id="PRU00023"/>
    </source>
</evidence>
<dbReference type="PROSITE" id="PS50088">
    <property type="entry name" value="ANK_REPEAT"/>
    <property type="match status" value="1"/>
</dbReference>
<feature type="transmembrane region" description="Helical" evidence="2">
    <location>
        <begin position="660"/>
        <end position="685"/>
    </location>
</feature>
<dbReference type="PANTHER" id="PTHR13800:SF1">
    <property type="entry name" value="TRANSIENT RECEPTOR POTENTIAL CATION CHANNEL TRPM"/>
    <property type="match status" value="1"/>
</dbReference>
<sequence length="817" mass="92284">MLHSSSGTHAVHLAATRYRLKDFVEPLACLSGIEASQLLSLTVSSGTHRGASCLHFACQAGHEGNIKFLIEKGLSLSSPTHDGLTPIDFACNSGKDGAVEKAFLSSGGRKTNLLRLLDLPKRALDLPDRETANRVLSSVSVSASVPKQHQRALSGVNLLVTSIELDAPEILRSAISMGFISLETEYLAASILHPENLTQATEMSIIETALFLNKFKIIPDLVLTRQFELIPTCLKVLTELKRKLKEIPEQREEIKELRQKLKCIAFNALDEMFRNASAYEQQLLFDYICGRMEPKSSGPQFTCVHPTSGMLDETKKDAIEPCTTVRLLLEADCDELFVSECMTKLADTEWKNRHSSLTRDLLPNDEDVKSGVGIIWLERYPAASPRAKFYSYCASDVLALILLSLFSIGIPIRNEAYSLSSNTYIYDQVLMYAFAVYGISNHFKLAFRVIFRSSLPFSSTNRALSWLELASAASFFVGFLGVLLYKDYSGRMLTAASFLIWGIRLISLLTFFEKTGPMVMMLVQLLLLDLLPFLSIILIVIYSFGIFFFHLLFPVPAGANYWLSLVQVFTLPLKLMFTNFDEIKFNSVNSTNLTGYEIGSMAYDQGSDAFYNCFMFVFLLLVNIVMVNLLIALFSLRVSKIASKSKIVWRRMYFDMLVECNRMCAVPSPIYVIYATFVGLFYIYWSFRDALQNVEHYSKSTNWWYSQTDYPKVYTQFLKFQAKQFRRFGRRYLTRGIVDADSDPDGVQARADNNFAAVKRGIDSLGRTRSAATSKRSDSTGIEAKLVNLKLQSKRRRKQINDVEAKLDRLIQLVERR</sequence>
<protein>
    <submittedName>
        <fullName evidence="3">Uncharacterized protein</fullName>
    </submittedName>
</protein>
<feature type="transmembrane region" description="Helical" evidence="2">
    <location>
        <begin position="389"/>
        <end position="412"/>
    </location>
</feature>
<keyword evidence="2" id="KW-0812">Transmembrane</keyword>
<name>A0A267DT29_9PLAT</name>
<feature type="transmembrane region" description="Helical" evidence="2">
    <location>
        <begin position="463"/>
        <end position="485"/>
    </location>
</feature>
<dbReference type="GO" id="GO:0030001">
    <property type="term" value="P:metal ion transport"/>
    <property type="evidence" value="ECO:0007669"/>
    <property type="project" value="TreeGrafter"/>
</dbReference>
<dbReference type="SUPFAM" id="SSF48403">
    <property type="entry name" value="Ankyrin repeat"/>
    <property type="match status" value="1"/>
</dbReference>
<evidence type="ECO:0000313" key="3">
    <source>
        <dbReference type="EMBL" id="PAA52385.1"/>
    </source>
</evidence>
<evidence type="ECO:0000256" key="2">
    <source>
        <dbReference type="SAM" id="Phobius"/>
    </source>
</evidence>
<comment type="caution">
    <text evidence="3">The sequence shown here is derived from an EMBL/GenBank/DDBJ whole genome shotgun (WGS) entry which is preliminary data.</text>
</comment>
<dbReference type="PROSITE" id="PS50297">
    <property type="entry name" value="ANK_REP_REGION"/>
    <property type="match status" value="1"/>
</dbReference>
<feature type="transmembrane region" description="Helical" evidence="2">
    <location>
        <begin position="532"/>
        <end position="553"/>
    </location>
</feature>
<dbReference type="Pfam" id="PF13637">
    <property type="entry name" value="Ank_4"/>
    <property type="match status" value="1"/>
</dbReference>
<accession>A0A267DT29</accession>
<keyword evidence="1" id="KW-0040">ANK repeat</keyword>
<dbReference type="InterPro" id="IPR036770">
    <property type="entry name" value="Ankyrin_rpt-contain_sf"/>
</dbReference>
<gene>
    <name evidence="3" type="ORF">BOX15_Mlig002045g2</name>
</gene>
<dbReference type="InterPro" id="IPR002110">
    <property type="entry name" value="Ankyrin_rpt"/>
</dbReference>
<dbReference type="GO" id="GO:0005261">
    <property type="term" value="F:monoatomic cation channel activity"/>
    <property type="evidence" value="ECO:0007669"/>
    <property type="project" value="TreeGrafter"/>
</dbReference>
<dbReference type="PANTHER" id="PTHR13800">
    <property type="entry name" value="TRANSIENT RECEPTOR POTENTIAL CATION CHANNEL, SUBFAMILY M, MEMBER 6"/>
    <property type="match status" value="1"/>
</dbReference>
<dbReference type="Proteomes" id="UP000215902">
    <property type="component" value="Unassembled WGS sequence"/>
</dbReference>
<organism evidence="3 4">
    <name type="scientific">Macrostomum lignano</name>
    <dbReference type="NCBI Taxonomy" id="282301"/>
    <lineage>
        <taxon>Eukaryota</taxon>
        <taxon>Metazoa</taxon>
        <taxon>Spiralia</taxon>
        <taxon>Lophotrochozoa</taxon>
        <taxon>Platyhelminthes</taxon>
        <taxon>Rhabditophora</taxon>
        <taxon>Macrostomorpha</taxon>
        <taxon>Macrostomida</taxon>
        <taxon>Macrostomidae</taxon>
        <taxon>Macrostomum</taxon>
    </lineage>
</organism>
<feature type="transmembrane region" description="Helical" evidence="2">
    <location>
        <begin position="424"/>
        <end position="443"/>
    </location>
</feature>
<keyword evidence="2" id="KW-0472">Membrane</keyword>
<feature type="transmembrane region" description="Helical" evidence="2">
    <location>
        <begin position="609"/>
        <end position="639"/>
    </location>
</feature>
<dbReference type="AlphaFoldDB" id="A0A267DT29"/>
<dbReference type="GO" id="GO:0005886">
    <property type="term" value="C:plasma membrane"/>
    <property type="evidence" value="ECO:0007669"/>
    <property type="project" value="TreeGrafter"/>
</dbReference>
<dbReference type="Gene3D" id="1.25.40.20">
    <property type="entry name" value="Ankyrin repeat-containing domain"/>
    <property type="match status" value="1"/>
</dbReference>
<keyword evidence="4" id="KW-1185">Reference proteome</keyword>
<evidence type="ECO:0000313" key="4">
    <source>
        <dbReference type="Proteomes" id="UP000215902"/>
    </source>
</evidence>
<feature type="transmembrane region" description="Helical" evidence="2">
    <location>
        <begin position="492"/>
        <end position="512"/>
    </location>
</feature>
<reference evidence="3 4" key="1">
    <citation type="submission" date="2017-06" db="EMBL/GenBank/DDBJ databases">
        <title>A platform for efficient transgenesis in Macrostomum lignano, a flatworm model organism for stem cell research.</title>
        <authorList>
            <person name="Berezikov E."/>
        </authorList>
    </citation>
    <scope>NUCLEOTIDE SEQUENCE [LARGE SCALE GENOMIC DNA]</scope>
    <source>
        <strain evidence="3">DV1</strain>
        <tissue evidence="3">Whole organism</tissue>
    </source>
</reference>
<keyword evidence="2" id="KW-1133">Transmembrane helix</keyword>
<proteinExistence type="predicted"/>
<dbReference type="InterPro" id="IPR050927">
    <property type="entry name" value="TRPM"/>
</dbReference>
<feature type="repeat" description="ANK" evidence="1">
    <location>
        <begin position="49"/>
        <end position="81"/>
    </location>
</feature>